<dbReference type="InterPro" id="IPR058441">
    <property type="entry name" value="DUF8128"/>
</dbReference>
<protein>
    <recommendedName>
        <fullName evidence="2">DUF8128 domain-containing protein</fullName>
    </recommendedName>
</protein>
<proteinExistence type="predicted"/>
<accession>A0A1F6FR25</accession>
<feature type="transmembrane region" description="Helical" evidence="1">
    <location>
        <begin position="38"/>
        <end position="60"/>
    </location>
</feature>
<dbReference type="AlphaFoldDB" id="A0A1F6FR25"/>
<sequence length="441" mass="50943">MADLFKILLSAIAAPILLVVAFVVMRYTFAIIGVDFGLIISITIALTPIWLPFVLFFLLFERWMDFVHLKFSLDNGRTTLRIKLPQEVLKSPEAMESVFALIHNPNNSDNLWQTYIDGRLPLIFSFELVSIGGDVRFYINIPTKKTKNLIEAQLYAQFPGIEVTEEMVDYSSEVVWNPKKWEMMVFHIGKKEDQVFPVKTYIDFGLDKQPKEELKFEPMAAMLEQLSTAKPHERFWIQILCKPHVKRNFKSGFLKSKASWEGDVFAKISEMLGRDPKKKTGPVEFEEQPRLTAGERDTVAAMERNAGKYAYETAIRYVYITPLGKFDGNALLLLKTFSQYDIIKRNGLGVRWRTDFDYNWFSDWSGRKKMELKKKELEDYKKRVYTVREPISRVDELKIFTAEELATIYHIPGSSVITPGLSRIPSARREAPANLPVELPQ</sequence>
<evidence type="ECO:0000256" key="1">
    <source>
        <dbReference type="SAM" id="Phobius"/>
    </source>
</evidence>
<name>A0A1F6FR25_9BACT</name>
<evidence type="ECO:0000313" key="4">
    <source>
        <dbReference type="Proteomes" id="UP000179230"/>
    </source>
</evidence>
<dbReference type="EMBL" id="MFMT01000023">
    <property type="protein sequence ID" value="OGG88311.1"/>
    <property type="molecule type" value="Genomic_DNA"/>
</dbReference>
<keyword evidence="1" id="KW-0812">Transmembrane</keyword>
<evidence type="ECO:0000313" key="3">
    <source>
        <dbReference type="EMBL" id="OGG88311.1"/>
    </source>
</evidence>
<dbReference type="Proteomes" id="UP000179230">
    <property type="component" value="Unassembled WGS sequence"/>
</dbReference>
<reference evidence="3 4" key="1">
    <citation type="journal article" date="2016" name="Nat. Commun.">
        <title>Thousands of microbial genomes shed light on interconnected biogeochemical processes in an aquifer system.</title>
        <authorList>
            <person name="Anantharaman K."/>
            <person name="Brown C.T."/>
            <person name="Hug L.A."/>
            <person name="Sharon I."/>
            <person name="Castelle C.J."/>
            <person name="Probst A.J."/>
            <person name="Thomas B.C."/>
            <person name="Singh A."/>
            <person name="Wilkins M.J."/>
            <person name="Karaoz U."/>
            <person name="Brodie E.L."/>
            <person name="Williams K.H."/>
            <person name="Hubbard S.S."/>
            <person name="Banfield J.F."/>
        </authorList>
    </citation>
    <scope>NUCLEOTIDE SEQUENCE [LARGE SCALE GENOMIC DNA]</scope>
</reference>
<organism evidence="3 4">
    <name type="scientific">Candidatus Kaiserbacteria bacterium RIFOXYD1_FULL_42_15</name>
    <dbReference type="NCBI Taxonomy" id="1798532"/>
    <lineage>
        <taxon>Bacteria</taxon>
        <taxon>Candidatus Kaiseribacteriota</taxon>
    </lineage>
</organism>
<dbReference type="Pfam" id="PF26449">
    <property type="entry name" value="DUF8128"/>
    <property type="match status" value="1"/>
</dbReference>
<keyword evidence="1" id="KW-1133">Transmembrane helix</keyword>
<feature type="domain" description="DUF8128" evidence="2">
    <location>
        <begin position="75"/>
        <end position="321"/>
    </location>
</feature>
<keyword evidence="1" id="KW-0472">Membrane</keyword>
<feature type="transmembrane region" description="Helical" evidence="1">
    <location>
        <begin position="7"/>
        <end position="32"/>
    </location>
</feature>
<gene>
    <name evidence="3" type="ORF">A2592_00660</name>
</gene>
<evidence type="ECO:0000259" key="2">
    <source>
        <dbReference type="Pfam" id="PF26449"/>
    </source>
</evidence>
<comment type="caution">
    <text evidence="3">The sequence shown here is derived from an EMBL/GenBank/DDBJ whole genome shotgun (WGS) entry which is preliminary data.</text>
</comment>